<dbReference type="PANTHER" id="PTHR37783">
    <property type="entry name" value="MEMBRANE PROTEIN, PUTATIVE (AFU_ORTHOLOGUE AFUA_1G04315)-RELATED"/>
    <property type="match status" value="1"/>
</dbReference>
<feature type="compositionally biased region" description="Acidic residues" evidence="1">
    <location>
        <begin position="18"/>
        <end position="44"/>
    </location>
</feature>
<dbReference type="Gene3D" id="3.20.180.10">
    <property type="entry name" value="PNP-oxidase-like"/>
    <property type="match status" value="1"/>
</dbReference>
<feature type="transmembrane region" description="Helical" evidence="2">
    <location>
        <begin position="306"/>
        <end position="323"/>
    </location>
</feature>
<reference evidence="4" key="2">
    <citation type="submission" date="2020-04" db="EMBL/GenBank/DDBJ databases">
        <authorList>
            <person name="Santos R.A.C."/>
            <person name="Steenwyk J.L."/>
            <person name="Rivero-Menendez O."/>
            <person name="Mead M.E."/>
            <person name="Silva L.P."/>
            <person name="Bastos R.W."/>
            <person name="Alastruey-Izquierdo A."/>
            <person name="Goldman G.H."/>
            <person name="Rokas A."/>
        </authorList>
    </citation>
    <scope>NUCLEOTIDE SEQUENCE</scope>
    <source>
        <strain evidence="4">CNM-CM6805</strain>
    </source>
</reference>
<feature type="region of interest" description="Disordered" evidence="1">
    <location>
        <begin position="1"/>
        <end position="97"/>
    </location>
</feature>
<dbReference type="InterPro" id="IPR037119">
    <property type="entry name" value="Haem_oxidase_HugZ-like_sf"/>
</dbReference>
<keyword evidence="2" id="KW-0472">Membrane</keyword>
<feature type="compositionally biased region" description="Acidic residues" evidence="1">
    <location>
        <begin position="67"/>
        <end position="94"/>
    </location>
</feature>
<evidence type="ECO:0000259" key="3">
    <source>
        <dbReference type="Pfam" id="PF10615"/>
    </source>
</evidence>
<accession>A0A8H4M1S4</accession>
<keyword evidence="2" id="KW-0812">Transmembrane</keyword>
<dbReference type="Pfam" id="PF10615">
    <property type="entry name" value="DUF2470"/>
    <property type="match status" value="1"/>
</dbReference>
<dbReference type="Proteomes" id="UP000653565">
    <property type="component" value="Unassembled WGS sequence"/>
</dbReference>
<dbReference type="PANTHER" id="PTHR37783:SF1">
    <property type="entry name" value="MEMBRANE PROTEIN, PUTATIVE (AFU_ORTHOLOGUE AFUA_1G04315)-RELATED"/>
    <property type="match status" value="1"/>
</dbReference>
<evidence type="ECO:0000313" key="4">
    <source>
        <dbReference type="EMBL" id="KAF4225822.1"/>
    </source>
</evidence>
<protein>
    <recommendedName>
        <fullName evidence="3">DUF2470 domain-containing protein</fullName>
    </recommendedName>
</protein>
<feature type="compositionally biased region" description="Basic and acidic residues" evidence="1">
    <location>
        <begin position="1"/>
        <end position="11"/>
    </location>
</feature>
<evidence type="ECO:0000256" key="2">
    <source>
        <dbReference type="SAM" id="Phobius"/>
    </source>
</evidence>
<comment type="caution">
    <text evidence="4">The sequence shown here is derived from an EMBL/GenBank/DDBJ whole genome shotgun (WGS) entry which is preliminary data.</text>
</comment>
<organism evidence="4 5">
    <name type="scientific">Aspergillus fumigatiaffinis</name>
    <dbReference type="NCBI Taxonomy" id="340414"/>
    <lineage>
        <taxon>Eukaryota</taxon>
        <taxon>Fungi</taxon>
        <taxon>Dikarya</taxon>
        <taxon>Ascomycota</taxon>
        <taxon>Pezizomycotina</taxon>
        <taxon>Eurotiomycetes</taxon>
        <taxon>Eurotiomycetidae</taxon>
        <taxon>Eurotiales</taxon>
        <taxon>Aspergillaceae</taxon>
        <taxon>Aspergillus</taxon>
        <taxon>Aspergillus subgen. Fumigati</taxon>
    </lineage>
</organism>
<name>A0A8H4M1S4_9EURO</name>
<dbReference type="InterPro" id="IPR019595">
    <property type="entry name" value="DUF2470"/>
</dbReference>
<feature type="domain" description="DUF2470" evidence="3">
    <location>
        <begin position="211"/>
        <end position="283"/>
    </location>
</feature>
<evidence type="ECO:0000313" key="5">
    <source>
        <dbReference type="Proteomes" id="UP000653565"/>
    </source>
</evidence>
<feature type="transmembrane region" description="Helical" evidence="2">
    <location>
        <begin position="353"/>
        <end position="374"/>
    </location>
</feature>
<keyword evidence="2" id="KW-1133">Transmembrane helix</keyword>
<reference evidence="4" key="1">
    <citation type="journal article" date="2020" name="bioRxiv">
        <title>Genomic and phenotypic heterogeneity of clinical isolates of the human pathogens Aspergillus fumigatus, Aspergillus lentulus and Aspergillus fumigatiaffinis.</title>
        <authorList>
            <person name="dos Santos R.A.C."/>
            <person name="Steenwyk J.L."/>
            <person name="Rivero-Menendez O."/>
            <person name="Mead M.E."/>
            <person name="Silva L.P."/>
            <person name="Bastos R.W."/>
            <person name="Alastruey-Izquierdo A."/>
            <person name="Goldman G.H."/>
            <person name="Rokas A."/>
        </authorList>
    </citation>
    <scope>NUCLEOTIDE SEQUENCE</scope>
    <source>
        <strain evidence="4">CNM-CM6805</strain>
    </source>
</reference>
<dbReference type="EMBL" id="JAAAPX010000326">
    <property type="protein sequence ID" value="KAF4225822.1"/>
    <property type="molecule type" value="Genomic_DNA"/>
</dbReference>
<keyword evidence="5" id="KW-1185">Reference proteome</keyword>
<feature type="transmembrane region" description="Helical" evidence="2">
    <location>
        <begin position="386"/>
        <end position="404"/>
    </location>
</feature>
<sequence>MATAEKTKEQQKQPTLQQDDDYSDYSDEDYETDDYEVSGDEAEAEDPKAQQKRRQRQQQQRNRQPDAVEEADDEDYSDEDDFYSDDYDDDDDYDNQVASGKAMQPYQPAGGNQSLVQNGSMNVIPQQKQESSLDDEEGMKLKLELNLEIEVELKAHIHGDLTLALIRAISNLSLDKESTINTQHLIRRINPSNKPRTGDEMATDAPAPTKSFIIKHMNSNHADSLSLYLRAYCGVSAHFAHPAALQDISLSDLLITAKGTRYSVPINPPMTSFAEARARVVAMHKDSLQRLGLSDITIREYRPPHGLQIVSLALVVATLVVFGRRSNFLPGNMFYETVGLDRYPVFTRFCYDVAPVVVGLLLGAHLVEVTLLAVKRLRPHRVRVGSGLWVAWIVSNFVEGFPVWRRFDEMVREERMKRERRSD</sequence>
<dbReference type="AlphaFoldDB" id="A0A8H4M1S4"/>
<evidence type="ECO:0000256" key="1">
    <source>
        <dbReference type="SAM" id="MobiDB-lite"/>
    </source>
</evidence>
<proteinExistence type="predicted"/>
<gene>
    <name evidence="4" type="ORF">CNMCM6805_005795</name>
</gene>